<evidence type="ECO:0000259" key="5">
    <source>
        <dbReference type="PROSITE" id="PS50931"/>
    </source>
</evidence>
<protein>
    <submittedName>
        <fullName evidence="6">LysR family transcriptional regulator</fullName>
    </submittedName>
</protein>
<dbReference type="CDD" id="cd08422">
    <property type="entry name" value="PBP2_CrgA_like"/>
    <property type="match status" value="1"/>
</dbReference>
<keyword evidence="3" id="KW-0238">DNA-binding</keyword>
<gene>
    <name evidence="6" type="ORF">H9646_07710</name>
</gene>
<dbReference type="SUPFAM" id="SSF53850">
    <property type="entry name" value="Periplasmic binding protein-like II"/>
    <property type="match status" value="1"/>
</dbReference>
<sequence length="304" mass="34022">MDLHTLTLLVEIIDSGNLSQAARKLKMTRANVSYHLAQLEKSVGVQLVKRTTRRVEPTEVGLRLYEHGRNIHNEILAARETITSLGQDLQGRVGISVPSGYGQIVMSQWLIEFKRLYPRIVLDVLFENRVDNLRDEVDIAIRVMQEPPLSVIARSLGDVRYVACASAAYVQQYGLPQTLMELRASPLITAGVMGRQLRLSAYQEGMDRQEVMLEPTLSSEHFPFLREGILAGLGVGLVPDYVVQDKIASGEVLTTLTEYRLSIFGTHMYLLYLPNRHQTRAVRTCIDFLLAKARGTASPTTSSE</sequence>
<accession>A0ABR8SA69</accession>
<name>A0ABR8SA69_9BURK</name>
<dbReference type="Pfam" id="PF00126">
    <property type="entry name" value="HTH_1"/>
    <property type="match status" value="1"/>
</dbReference>
<dbReference type="RefSeq" id="WP_191722759.1">
    <property type="nucleotide sequence ID" value="NZ_JACSQK010000003.1"/>
</dbReference>
<evidence type="ECO:0000313" key="7">
    <source>
        <dbReference type="Proteomes" id="UP000634919"/>
    </source>
</evidence>
<evidence type="ECO:0000256" key="4">
    <source>
        <dbReference type="ARBA" id="ARBA00023163"/>
    </source>
</evidence>
<dbReference type="InterPro" id="IPR036390">
    <property type="entry name" value="WH_DNA-bd_sf"/>
</dbReference>
<dbReference type="Gene3D" id="1.10.10.10">
    <property type="entry name" value="Winged helix-like DNA-binding domain superfamily/Winged helix DNA-binding domain"/>
    <property type="match status" value="1"/>
</dbReference>
<evidence type="ECO:0000256" key="3">
    <source>
        <dbReference type="ARBA" id="ARBA00023125"/>
    </source>
</evidence>
<dbReference type="PANTHER" id="PTHR30537">
    <property type="entry name" value="HTH-TYPE TRANSCRIPTIONAL REGULATOR"/>
    <property type="match status" value="1"/>
</dbReference>
<comment type="caution">
    <text evidence="6">The sequence shown here is derived from an EMBL/GenBank/DDBJ whole genome shotgun (WGS) entry which is preliminary data.</text>
</comment>
<dbReference type="PROSITE" id="PS50931">
    <property type="entry name" value="HTH_LYSR"/>
    <property type="match status" value="1"/>
</dbReference>
<reference evidence="6 7" key="1">
    <citation type="submission" date="2020-08" db="EMBL/GenBank/DDBJ databases">
        <title>A Genomic Blueprint of the Chicken Gut Microbiome.</title>
        <authorList>
            <person name="Gilroy R."/>
            <person name="Ravi A."/>
            <person name="Getino M."/>
            <person name="Pursley I."/>
            <person name="Horton D.L."/>
            <person name="Alikhan N.-F."/>
            <person name="Baker D."/>
            <person name="Gharbi K."/>
            <person name="Hall N."/>
            <person name="Watson M."/>
            <person name="Adriaenssens E.M."/>
            <person name="Foster-Nyarko E."/>
            <person name="Jarju S."/>
            <person name="Secka A."/>
            <person name="Antonio M."/>
            <person name="Oren A."/>
            <person name="Chaudhuri R."/>
            <person name="La Ragione R.M."/>
            <person name="Hildebrand F."/>
            <person name="Pallen M.J."/>
        </authorList>
    </citation>
    <scope>NUCLEOTIDE SEQUENCE [LARGE SCALE GENOMIC DNA]</scope>
    <source>
        <strain evidence="6 7">Sa2CVA6</strain>
    </source>
</reference>
<comment type="similarity">
    <text evidence="1">Belongs to the LysR transcriptional regulatory family.</text>
</comment>
<keyword evidence="7" id="KW-1185">Reference proteome</keyword>
<evidence type="ECO:0000313" key="6">
    <source>
        <dbReference type="EMBL" id="MBD7960368.1"/>
    </source>
</evidence>
<keyword evidence="2" id="KW-0805">Transcription regulation</keyword>
<dbReference type="PANTHER" id="PTHR30537:SF5">
    <property type="entry name" value="HTH-TYPE TRANSCRIPTIONAL ACTIVATOR TTDR-RELATED"/>
    <property type="match status" value="1"/>
</dbReference>
<dbReference type="InterPro" id="IPR036388">
    <property type="entry name" value="WH-like_DNA-bd_sf"/>
</dbReference>
<dbReference type="SUPFAM" id="SSF46785">
    <property type="entry name" value="Winged helix' DNA-binding domain"/>
    <property type="match status" value="1"/>
</dbReference>
<keyword evidence="4" id="KW-0804">Transcription</keyword>
<dbReference type="EMBL" id="JACSQK010000003">
    <property type="protein sequence ID" value="MBD7960368.1"/>
    <property type="molecule type" value="Genomic_DNA"/>
</dbReference>
<organism evidence="6 7">
    <name type="scientific">Comamonas avium</name>
    <dbReference type="NCBI Taxonomy" id="2762231"/>
    <lineage>
        <taxon>Bacteria</taxon>
        <taxon>Pseudomonadati</taxon>
        <taxon>Pseudomonadota</taxon>
        <taxon>Betaproteobacteria</taxon>
        <taxon>Burkholderiales</taxon>
        <taxon>Comamonadaceae</taxon>
        <taxon>Comamonas</taxon>
    </lineage>
</organism>
<proteinExistence type="inferred from homology"/>
<evidence type="ECO:0000256" key="2">
    <source>
        <dbReference type="ARBA" id="ARBA00023015"/>
    </source>
</evidence>
<feature type="domain" description="HTH lysR-type" evidence="5">
    <location>
        <begin position="1"/>
        <end position="58"/>
    </location>
</feature>
<dbReference type="Proteomes" id="UP000634919">
    <property type="component" value="Unassembled WGS sequence"/>
</dbReference>
<dbReference type="InterPro" id="IPR005119">
    <property type="entry name" value="LysR_subst-bd"/>
</dbReference>
<dbReference type="InterPro" id="IPR058163">
    <property type="entry name" value="LysR-type_TF_proteobact-type"/>
</dbReference>
<evidence type="ECO:0000256" key="1">
    <source>
        <dbReference type="ARBA" id="ARBA00009437"/>
    </source>
</evidence>
<dbReference type="Pfam" id="PF03466">
    <property type="entry name" value="LysR_substrate"/>
    <property type="match status" value="1"/>
</dbReference>
<dbReference type="InterPro" id="IPR000847">
    <property type="entry name" value="LysR_HTH_N"/>
</dbReference>
<dbReference type="Gene3D" id="3.40.190.290">
    <property type="match status" value="1"/>
</dbReference>